<dbReference type="Proteomes" id="UP000011571">
    <property type="component" value="Unassembled WGS sequence"/>
</dbReference>
<sequence>MQTGFGLDSIAQVIEEEQSRSITAENPSGAVGAGGQASSNLGPGRKGSPCIDNIAPGETVTLAEIDGPGVIRHLWFTVFDESDVSEYVFRDLVLRMYWDDEDEPSVEVPFGDFFCNGLAERCEIESMPVVCVPDIGFNCYFPMPFRDHAKITIESEHPTDIAPFFYQIDYSLVPELPKDTGYFHAQWRRENPTTKGVDFTIVDDIEGAGQYVGTYLAWTALSGYWYGEGEVKFYIDGDDEFPTICGTGTEDYVGGAWGYDDSDYGGPKTYSTAFMGYPFHDTGNGPDGHGRPPSHGMYRWHIPDPIRFTEDLRVEVQQIGDHPQTHTYFERSDDVSAVSYWYQKEPHNSFPEFPDREERIPR</sequence>
<dbReference type="PATRIC" id="fig|1227459.3.peg.3639"/>
<evidence type="ECO:0000313" key="3">
    <source>
        <dbReference type="Proteomes" id="UP000011571"/>
    </source>
</evidence>
<organism evidence="2 3">
    <name type="scientific">Haloferax gibbonsii (strain ATCC 33959 / DSM 4427 / JCM 8863 / NBRC 102184 / NCIMB 2188 / Ma 2.38)</name>
    <dbReference type="NCBI Taxonomy" id="1227459"/>
    <lineage>
        <taxon>Archaea</taxon>
        <taxon>Methanobacteriati</taxon>
        <taxon>Methanobacteriota</taxon>
        <taxon>Stenosarchaea group</taxon>
        <taxon>Halobacteria</taxon>
        <taxon>Halobacteriales</taxon>
        <taxon>Haloferacaceae</taxon>
        <taxon>Haloferax</taxon>
    </lineage>
</organism>
<protein>
    <recommendedName>
        <fullName evidence="4">DUF2961 domain-containing protein</fullName>
    </recommendedName>
</protein>
<evidence type="ECO:0000256" key="1">
    <source>
        <dbReference type="SAM" id="MobiDB-lite"/>
    </source>
</evidence>
<dbReference type="InterPro" id="IPR021345">
    <property type="entry name" value="DUF2961"/>
</dbReference>
<evidence type="ECO:0008006" key="4">
    <source>
        <dbReference type="Google" id="ProtNLM"/>
    </source>
</evidence>
<feature type="region of interest" description="Disordered" evidence="1">
    <location>
        <begin position="19"/>
        <end position="45"/>
    </location>
</feature>
<accession>M0GXS3</accession>
<name>M0GXS3_HALGM</name>
<proteinExistence type="predicted"/>
<keyword evidence="3" id="KW-1185">Reference proteome</keyword>
<dbReference type="Gene3D" id="2.60.120.1390">
    <property type="match status" value="1"/>
</dbReference>
<dbReference type="AlphaFoldDB" id="M0GXS3"/>
<dbReference type="RefSeq" id="WP_004977801.1">
    <property type="nucleotide sequence ID" value="NZ_AOLJ01000027.1"/>
</dbReference>
<gene>
    <name evidence="2" type="ORF">C454_18484</name>
</gene>
<evidence type="ECO:0000313" key="2">
    <source>
        <dbReference type="EMBL" id="ELZ76312.1"/>
    </source>
</evidence>
<dbReference type="EMBL" id="AOLJ01000027">
    <property type="protein sequence ID" value="ELZ76312.1"/>
    <property type="molecule type" value="Genomic_DNA"/>
</dbReference>
<reference evidence="2 3" key="1">
    <citation type="journal article" date="2014" name="PLoS Genet.">
        <title>Phylogenetically driven sequencing of extremely halophilic archaea reveals strategies for static and dynamic osmo-response.</title>
        <authorList>
            <person name="Becker E.A."/>
            <person name="Seitzer P.M."/>
            <person name="Tritt A."/>
            <person name="Larsen D."/>
            <person name="Krusor M."/>
            <person name="Yao A.I."/>
            <person name="Wu D."/>
            <person name="Madern D."/>
            <person name="Eisen J.A."/>
            <person name="Darling A.E."/>
            <person name="Facciotti M.T."/>
        </authorList>
    </citation>
    <scope>NUCLEOTIDE SEQUENCE [LARGE SCALE GENOMIC DNA]</scope>
    <source>
        <strain evidence="3">ATCC 33959 / DSM 4427 / JCM 8863 / NBRC 102184 / NCIMB 2188 / Ma 2.38</strain>
    </source>
</reference>
<comment type="caution">
    <text evidence="2">The sequence shown here is derived from an EMBL/GenBank/DDBJ whole genome shotgun (WGS) entry which is preliminary data.</text>
</comment>
<dbReference type="Pfam" id="PF11175">
    <property type="entry name" value="DUF2961"/>
    <property type="match status" value="1"/>
</dbReference>